<dbReference type="Gene3D" id="1.25.40.10">
    <property type="entry name" value="Tetratricopeptide repeat domain"/>
    <property type="match status" value="2"/>
</dbReference>
<dbReference type="InterPro" id="IPR011990">
    <property type="entry name" value="TPR-like_helical_dom_sf"/>
</dbReference>
<feature type="region of interest" description="Disordered" evidence="2">
    <location>
        <begin position="885"/>
        <end position="992"/>
    </location>
</feature>
<feature type="compositionally biased region" description="Low complexity" evidence="2">
    <location>
        <begin position="423"/>
        <end position="452"/>
    </location>
</feature>
<proteinExistence type="predicted"/>
<organism evidence="3 4">
    <name type="scientific">Powellomyces hirtus</name>
    <dbReference type="NCBI Taxonomy" id="109895"/>
    <lineage>
        <taxon>Eukaryota</taxon>
        <taxon>Fungi</taxon>
        <taxon>Fungi incertae sedis</taxon>
        <taxon>Chytridiomycota</taxon>
        <taxon>Chytridiomycota incertae sedis</taxon>
        <taxon>Chytridiomycetes</taxon>
        <taxon>Spizellomycetales</taxon>
        <taxon>Powellomycetaceae</taxon>
        <taxon>Powellomyces</taxon>
    </lineage>
</organism>
<name>A0A507DU17_9FUNG</name>
<feature type="compositionally biased region" description="Basic and acidic residues" evidence="2">
    <location>
        <begin position="494"/>
        <end position="505"/>
    </location>
</feature>
<feature type="compositionally biased region" description="Acidic residues" evidence="2">
    <location>
        <begin position="374"/>
        <end position="389"/>
    </location>
</feature>
<feature type="compositionally biased region" description="Polar residues" evidence="2">
    <location>
        <begin position="264"/>
        <end position="278"/>
    </location>
</feature>
<keyword evidence="4" id="KW-1185">Reference proteome</keyword>
<dbReference type="EMBL" id="QEAQ01000145">
    <property type="protein sequence ID" value="TPX54697.1"/>
    <property type="molecule type" value="Genomic_DNA"/>
</dbReference>
<dbReference type="SUPFAM" id="SSF81901">
    <property type="entry name" value="HCP-like"/>
    <property type="match status" value="1"/>
</dbReference>
<gene>
    <name evidence="3" type="ORF">PhCBS80983_g05823</name>
</gene>
<feature type="region of interest" description="Disordered" evidence="2">
    <location>
        <begin position="143"/>
        <end position="411"/>
    </location>
</feature>
<dbReference type="STRING" id="109895.A0A507DU17"/>
<feature type="region of interest" description="Disordered" evidence="2">
    <location>
        <begin position="1"/>
        <end position="91"/>
    </location>
</feature>
<dbReference type="InterPro" id="IPR006597">
    <property type="entry name" value="Sel1-like"/>
</dbReference>
<feature type="compositionally biased region" description="Polar residues" evidence="2">
    <location>
        <begin position="509"/>
        <end position="529"/>
    </location>
</feature>
<feature type="compositionally biased region" description="Low complexity" evidence="2">
    <location>
        <begin position="150"/>
        <end position="167"/>
    </location>
</feature>
<feature type="compositionally biased region" description="Low complexity" evidence="2">
    <location>
        <begin position="951"/>
        <end position="964"/>
    </location>
</feature>
<feature type="compositionally biased region" description="Low complexity" evidence="2">
    <location>
        <begin position="335"/>
        <end position="358"/>
    </location>
</feature>
<dbReference type="SMART" id="SM00671">
    <property type="entry name" value="SEL1"/>
    <property type="match status" value="7"/>
</dbReference>
<dbReference type="PANTHER" id="PTHR46430:SF1">
    <property type="entry name" value="CHITIN SYNTHASE REGULATOR SKT5-RELATED"/>
    <property type="match status" value="1"/>
</dbReference>
<evidence type="ECO:0000313" key="4">
    <source>
        <dbReference type="Proteomes" id="UP000318582"/>
    </source>
</evidence>
<feature type="compositionally biased region" description="Basic and acidic residues" evidence="2">
    <location>
        <begin position="252"/>
        <end position="261"/>
    </location>
</feature>
<feature type="region of interest" description="Disordered" evidence="2">
    <location>
        <begin position="423"/>
        <end position="454"/>
    </location>
</feature>
<dbReference type="PANTHER" id="PTHR46430">
    <property type="entry name" value="PROTEIN SKT5-RELATED"/>
    <property type="match status" value="1"/>
</dbReference>
<feature type="compositionally biased region" description="Polar residues" evidence="2">
    <location>
        <begin position="173"/>
        <end position="214"/>
    </location>
</feature>
<evidence type="ECO:0000313" key="3">
    <source>
        <dbReference type="EMBL" id="TPX54697.1"/>
    </source>
</evidence>
<evidence type="ECO:0000256" key="1">
    <source>
        <dbReference type="ARBA" id="ARBA00022737"/>
    </source>
</evidence>
<protein>
    <submittedName>
        <fullName evidence="3">Uncharacterized protein</fullName>
    </submittedName>
</protein>
<dbReference type="InterPro" id="IPR051726">
    <property type="entry name" value="Chitin_Synth_Reg"/>
</dbReference>
<keyword evidence="1" id="KW-0677">Repeat</keyword>
<dbReference type="Proteomes" id="UP000318582">
    <property type="component" value="Unassembled WGS sequence"/>
</dbReference>
<feature type="region of interest" description="Disordered" evidence="2">
    <location>
        <begin position="488"/>
        <end position="529"/>
    </location>
</feature>
<accession>A0A507DU17</accession>
<reference evidence="3 4" key="1">
    <citation type="journal article" date="2019" name="Sci. Rep.">
        <title>Comparative genomics of chytrid fungi reveal insights into the obligate biotrophic and pathogenic lifestyle of Synchytrium endobioticum.</title>
        <authorList>
            <person name="van de Vossenberg B.T.L.H."/>
            <person name="Warris S."/>
            <person name="Nguyen H.D.T."/>
            <person name="van Gent-Pelzer M.P.E."/>
            <person name="Joly D.L."/>
            <person name="van de Geest H.C."/>
            <person name="Bonants P.J.M."/>
            <person name="Smith D.S."/>
            <person name="Levesque C.A."/>
            <person name="van der Lee T.A.J."/>
        </authorList>
    </citation>
    <scope>NUCLEOTIDE SEQUENCE [LARGE SCALE GENOMIC DNA]</scope>
    <source>
        <strain evidence="3 4">CBS 809.83</strain>
    </source>
</reference>
<comment type="caution">
    <text evidence="3">The sequence shown here is derived from an EMBL/GenBank/DDBJ whole genome shotgun (WGS) entry which is preliminary data.</text>
</comment>
<dbReference type="AlphaFoldDB" id="A0A507DU17"/>
<feature type="compositionally biased region" description="Basic residues" evidence="2">
    <location>
        <begin position="981"/>
        <end position="992"/>
    </location>
</feature>
<feature type="compositionally biased region" description="Polar residues" evidence="2">
    <location>
        <begin position="221"/>
        <end position="233"/>
    </location>
</feature>
<feature type="compositionally biased region" description="Low complexity" evidence="2">
    <location>
        <begin position="910"/>
        <end position="945"/>
    </location>
</feature>
<dbReference type="Pfam" id="PF08238">
    <property type="entry name" value="Sel1"/>
    <property type="match status" value="8"/>
</dbReference>
<feature type="compositionally biased region" description="Low complexity" evidence="2">
    <location>
        <begin position="68"/>
        <end position="82"/>
    </location>
</feature>
<sequence length="992" mass="105187">MGHPVPQQQQQRPAQLRLQKPLPLRPVLASSPPPQPTPPSRQHSRQQPTHHAATSSNNFNHQPPPPHHQQQQQQQQQTSSHQPSKRKSLIQLPAHINTTAHLSPMPSVAAAVAATTTSSSSSNRAMSKNAVEKWLRDTPLPLEAVQAHQRPSPATSPSPTGSRRSSAIGLPQQPGNNVNGNRSFYESGNKSSPRLGGSPSSQVPSFLLNNNYGASTPHLPSFSSRNAKTALSEKSTDGVASDRATTGSAEGLARKAADGKVQKRQSAYQSQPEGTSIAEQAPPVPEKQDPEDDQPLGMMSGATKMMGRMSTYMSTHSNGHSDSGEKPAPTVENGATPAPEPAMEPAMEPAVEPTMEPVSEVEKIAQVPGAGDVAEPEQGELPEKDEDTQDPALTASPVNADPPVPTMDARDSNNIQKSDVLAPVSPATPVTPVTPVSPVTPVTPITPVTGVTEGRQMLGDDYAESSASDASDIIPPKVLLDNQHRHSLVPSLHSGDDNGSEEHRFSFGGETSTLDGGSSEASDSELGSVSSQTLAGASLAERMEIMKLRVKKSKDRYHAFEAARFIVDNVQFVDKAEQKQNCELAIKQLKKLSIAGLVDAQYLLANLYISGIPGFQEKHKADYAKAFNLYSSAAKKDHPEALFHVGLCYEQGAGVAQSNNRALHNYRKAAVSNHPGAMFRLGMCLLRGELNQSKNPRDGVKWLKLAAKYATEKYPQALYELALLHDHGVHNVVWPDHEYLIELLTQGAGLGHGGCQFKLGEAFEYGYFGVVVDPGRSVYYYSLAAANGNLEAMFELGGWYLTGASDPNTTFTLIQSDTEAYRWVSLAADGGLPKAMFAMGYFCEMGIGRDAAAAPGDAPQQPTSAPDLALALEWYEKAAAKGDTKAANKVAELRGTTPATPSKRNSRMPPASSAGKARKGSAASLSASAAASATASAAAPSSTPAAPQPSQPSQSQSAGIPGSAPSNGAESSTSAKVDKKDKKKKKRGCLIM</sequence>
<feature type="compositionally biased region" description="Polar residues" evidence="2">
    <location>
        <begin position="311"/>
        <end position="321"/>
    </location>
</feature>
<evidence type="ECO:0000256" key="2">
    <source>
        <dbReference type="SAM" id="MobiDB-lite"/>
    </source>
</evidence>
<feature type="compositionally biased region" description="Polar residues" evidence="2">
    <location>
        <begin position="965"/>
        <end position="975"/>
    </location>
</feature>
<feature type="compositionally biased region" description="Low complexity" evidence="2">
    <location>
        <begin position="1"/>
        <end position="30"/>
    </location>
</feature>